<protein>
    <submittedName>
        <fullName evidence="1">Uncharacterized protein</fullName>
    </submittedName>
</protein>
<dbReference type="AlphaFoldDB" id="M7BUX7"/>
<gene>
    <name evidence="1" type="ORF">UY3_10965</name>
</gene>
<evidence type="ECO:0000313" key="1">
    <source>
        <dbReference type="EMBL" id="EMP31927.1"/>
    </source>
</evidence>
<organism evidence="1 2">
    <name type="scientific">Chelonia mydas</name>
    <name type="common">Green sea-turtle</name>
    <name type="synonym">Chelonia agassizi</name>
    <dbReference type="NCBI Taxonomy" id="8469"/>
    <lineage>
        <taxon>Eukaryota</taxon>
        <taxon>Metazoa</taxon>
        <taxon>Chordata</taxon>
        <taxon>Craniata</taxon>
        <taxon>Vertebrata</taxon>
        <taxon>Euteleostomi</taxon>
        <taxon>Archelosauria</taxon>
        <taxon>Testudinata</taxon>
        <taxon>Testudines</taxon>
        <taxon>Cryptodira</taxon>
        <taxon>Durocryptodira</taxon>
        <taxon>Americhelydia</taxon>
        <taxon>Chelonioidea</taxon>
        <taxon>Cheloniidae</taxon>
        <taxon>Chelonia</taxon>
    </lineage>
</organism>
<evidence type="ECO:0000313" key="2">
    <source>
        <dbReference type="Proteomes" id="UP000031443"/>
    </source>
</evidence>
<reference evidence="2" key="1">
    <citation type="journal article" date="2013" name="Nat. Genet.">
        <title>The draft genomes of soft-shell turtle and green sea turtle yield insights into the development and evolution of the turtle-specific body plan.</title>
        <authorList>
            <person name="Wang Z."/>
            <person name="Pascual-Anaya J."/>
            <person name="Zadissa A."/>
            <person name="Li W."/>
            <person name="Niimura Y."/>
            <person name="Huang Z."/>
            <person name="Li C."/>
            <person name="White S."/>
            <person name="Xiong Z."/>
            <person name="Fang D."/>
            <person name="Wang B."/>
            <person name="Ming Y."/>
            <person name="Chen Y."/>
            <person name="Zheng Y."/>
            <person name="Kuraku S."/>
            <person name="Pignatelli M."/>
            <person name="Herrero J."/>
            <person name="Beal K."/>
            <person name="Nozawa M."/>
            <person name="Li Q."/>
            <person name="Wang J."/>
            <person name="Zhang H."/>
            <person name="Yu L."/>
            <person name="Shigenobu S."/>
            <person name="Wang J."/>
            <person name="Liu J."/>
            <person name="Flicek P."/>
            <person name="Searle S."/>
            <person name="Wang J."/>
            <person name="Kuratani S."/>
            <person name="Yin Y."/>
            <person name="Aken B."/>
            <person name="Zhang G."/>
            <person name="Irie N."/>
        </authorList>
    </citation>
    <scope>NUCLEOTIDE SEQUENCE [LARGE SCALE GENOMIC DNA]</scope>
</reference>
<proteinExistence type="predicted"/>
<accession>M7BUX7</accession>
<dbReference type="Proteomes" id="UP000031443">
    <property type="component" value="Unassembled WGS sequence"/>
</dbReference>
<dbReference type="EMBL" id="KB543130">
    <property type="protein sequence ID" value="EMP31927.1"/>
    <property type="molecule type" value="Genomic_DNA"/>
</dbReference>
<sequence>MVPGQGPLYPFDRYVHESYQTSPTRHLLDLLEYKKEDIDLNPQLLTEISSSLDEAVKSSSPSLLDDYG</sequence>
<name>M7BUX7_CHEMY</name>
<keyword evidence="2" id="KW-1185">Reference proteome</keyword>